<dbReference type="RefSeq" id="WP_196420586.1">
    <property type="nucleotide sequence ID" value="NZ_JADQTO010000045.1"/>
</dbReference>
<evidence type="ECO:0000313" key="3">
    <source>
        <dbReference type="Proteomes" id="UP000598146"/>
    </source>
</evidence>
<evidence type="ECO:0000313" key="2">
    <source>
        <dbReference type="EMBL" id="MBG0568817.1"/>
    </source>
</evidence>
<feature type="compositionally biased region" description="Basic and acidic residues" evidence="1">
    <location>
        <begin position="11"/>
        <end position="32"/>
    </location>
</feature>
<feature type="region of interest" description="Disordered" evidence="1">
    <location>
        <begin position="1"/>
        <end position="66"/>
    </location>
</feature>
<accession>A0A931CIW4</accession>
<protein>
    <submittedName>
        <fullName evidence="2">Uncharacterized protein</fullName>
    </submittedName>
</protein>
<comment type="caution">
    <text evidence="2">The sequence shown here is derived from an EMBL/GenBank/DDBJ whole genome shotgun (WGS) entry which is preliminary data.</text>
</comment>
<sequence>MSSLRYSRLVLPEEHSKTPREKQNEEPKEDQATRILGKSVPQQANAEGNEPTEESHDYQKYSAGQDTLETAFDVAVTNQASQANRDDH</sequence>
<name>A0A931CIW4_9ACTN</name>
<reference evidence="2" key="1">
    <citation type="submission" date="2020-11" db="EMBL/GenBank/DDBJ databases">
        <title>Isolation and identification of active actinomycetes.</title>
        <authorList>
            <person name="Sun X."/>
        </authorList>
    </citation>
    <scope>NUCLEOTIDE SEQUENCE</scope>
    <source>
        <strain evidence="2">NEAU-A11</strain>
    </source>
</reference>
<evidence type="ECO:0000256" key="1">
    <source>
        <dbReference type="SAM" id="MobiDB-lite"/>
    </source>
</evidence>
<proteinExistence type="predicted"/>
<dbReference type="EMBL" id="JADQTO010000045">
    <property type="protein sequence ID" value="MBG0568817.1"/>
    <property type="molecule type" value="Genomic_DNA"/>
</dbReference>
<gene>
    <name evidence="2" type="ORF">I4J89_46135</name>
</gene>
<keyword evidence="3" id="KW-1185">Reference proteome</keyword>
<dbReference type="AlphaFoldDB" id="A0A931CIW4"/>
<organism evidence="2 3">
    <name type="scientific">Actinoplanes aureus</name>
    <dbReference type="NCBI Taxonomy" id="2792083"/>
    <lineage>
        <taxon>Bacteria</taxon>
        <taxon>Bacillati</taxon>
        <taxon>Actinomycetota</taxon>
        <taxon>Actinomycetes</taxon>
        <taxon>Micromonosporales</taxon>
        <taxon>Micromonosporaceae</taxon>
        <taxon>Actinoplanes</taxon>
    </lineage>
</organism>
<dbReference type="Proteomes" id="UP000598146">
    <property type="component" value="Unassembled WGS sequence"/>
</dbReference>